<evidence type="ECO:0000313" key="3">
    <source>
        <dbReference type="Proteomes" id="UP000035100"/>
    </source>
</evidence>
<organism evidence="2 3">
    <name type="scientific">Wenxinia marina DSM 24838</name>
    <dbReference type="NCBI Taxonomy" id="1123501"/>
    <lineage>
        <taxon>Bacteria</taxon>
        <taxon>Pseudomonadati</taxon>
        <taxon>Pseudomonadota</taxon>
        <taxon>Alphaproteobacteria</taxon>
        <taxon>Rhodobacterales</taxon>
        <taxon>Roseobacteraceae</taxon>
        <taxon>Wenxinia</taxon>
    </lineage>
</organism>
<accession>A0A0D0Q8W3</accession>
<dbReference type="Proteomes" id="UP000035100">
    <property type="component" value="Unassembled WGS sequence"/>
</dbReference>
<feature type="compositionally biased region" description="Low complexity" evidence="1">
    <location>
        <begin position="456"/>
        <end position="474"/>
    </location>
</feature>
<dbReference type="Gene3D" id="2.30.330.10">
    <property type="entry name" value="SpoA-like"/>
    <property type="match status" value="1"/>
</dbReference>
<feature type="region of interest" description="Disordered" evidence="1">
    <location>
        <begin position="296"/>
        <end position="484"/>
    </location>
</feature>
<sequence length="530" mass="53320">MAADGSHPVLRRMAGIAAAPSGPEPPVTPARALRRAATRAGAALDLALTVASIADERRTLDEVLAGLNEADLLLGLDRDGAERGLAVIDLDLRDALVEVQTLGRLSDRPRPEDAPRRAVTAADAALGLPFLDGLLRGLAAAGTGTDLPDWVAGASGGERHASRRAIGATLPAGDYRVVTLALDLEGGRAGQLTLILPPSRPLSATSPPAHGRDWADAFRGSVEEATAVLTAVLARHRIPLSEAEALRPGLVLPLPGVTVGSVRLEAPPGRVLATARLGQVAGLRAVRLEMPAPAELSDRRAPARGAPGVLDGEVGHGRAADPWAGTDGLTLDAPAAIPPMDLTGAPDLSPPSPDPHDDPGPPDPHDAAPADGGGGAGRDIDAEAGNTPIGDALSWPADPAGPDAAARLDPRGGEWEHHGSGPQGDAEDDLPRCATDLMTDPDHAPAVDSTGGSIDGASPAGPAPPGAGRAGAAPVDGTSPSGAVAAPATARFALAGDDATDFDAEGQQAPDGAIARGLDVSRLRLDEEAE</sequence>
<evidence type="ECO:0000313" key="2">
    <source>
        <dbReference type="EMBL" id="KIQ68812.1"/>
    </source>
</evidence>
<dbReference type="RefSeq" id="WP_018301445.1">
    <property type="nucleotide sequence ID" value="NZ_KB902277.1"/>
</dbReference>
<proteinExistence type="predicted"/>
<dbReference type="InterPro" id="IPR036429">
    <property type="entry name" value="SpoA-like_sf"/>
</dbReference>
<feature type="compositionally biased region" description="Low complexity" evidence="1">
    <location>
        <begin position="396"/>
        <end position="405"/>
    </location>
</feature>
<keyword evidence="2" id="KW-0966">Cell projection</keyword>
<dbReference type="AlphaFoldDB" id="A0A0D0Q8W3"/>
<feature type="compositionally biased region" description="Basic and acidic residues" evidence="1">
    <location>
        <begin position="406"/>
        <end position="419"/>
    </location>
</feature>
<keyword evidence="2" id="KW-0969">Cilium</keyword>
<name>A0A0D0Q8W3_9RHOB</name>
<dbReference type="eggNOG" id="COG1868">
    <property type="taxonomic scope" value="Bacteria"/>
</dbReference>
<keyword evidence="3" id="KW-1185">Reference proteome</keyword>
<dbReference type="STRING" id="1123501.Wenmar_02540"/>
<keyword evidence="2" id="KW-0282">Flagellum</keyword>
<comment type="caution">
    <text evidence="2">The sequence shown here is derived from an EMBL/GenBank/DDBJ whole genome shotgun (WGS) entry which is preliminary data.</text>
</comment>
<protein>
    <submittedName>
        <fullName evidence="2">Flagellar motor switch protein</fullName>
    </submittedName>
</protein>
<feature type="region of interest" description="Disordered" evidence="1">
    <location>
        <begin position="499"/>
        <end position="530"/>
    </location>
</feature>
<dbReference type="EMBL" id="AONG01000012">
    <property type="protein sequence ID" value="KIQ68812.1"/>
    <property type="molecule type" value="Genomic_DNA"/>
</dbReference>
<gene>
    <name evidence="2" type="ORF">Wenmar_02540</name>
</gene>
<feature type="compositionally biased region" description="Basic and acidic residues" evidence="1">
    <location>
        <begin position="519"/>
        <end position="530"/>
    </location>
</feature>
<reference evidence="2 3" key="1">
    <citation type="submission" date="2013-01" db="EMBL/GenBank/DDBJ databases">
        <authorList>
            <person name="Fiebig A."/>
            <person name="Goeker M."/>
            <person name="Klenk H.-P.P."/>
        </authorList>
    </citation>
    <scope>NUCLEOTIDE SEQUENCE [LARGE SCALE GENOMIC DNA]</scope>
    <source>
        <strain evidence="2 3">DSM 24838</strain>
    </source>
</reference>
<evidence type="ECO:0000256" key="1">
    <source>
        <dbReference type="SAM" id="MobiDB-lite"/>
    </source>
</evidence>
<feature type="compositionally biased region" description="Basic and acidic residues" evidence="1">
    <location>
        <begin position="354"/>
        <end position="368"/>
    </location>
</feature>
<dbReference type="OrthoDB" id="7824563at2"/>